<evidence type="ECO:0000313" key="2">
    <source>
        <dbReference type="Proteomes" id="UP001153269"/>
    </source>
</evidence>
<gene>
    <name evidence="1" type="ORF">PLEPLA_LOCUS5843</name>
</gene>
<dbReference type="AlphaFoldDB" id="A0A9N7Y9V4"/>
<reference evidence="1" key="1">
    <citation type="submission" date="2020-03" db="EMBL/GenBank/DDBJ databases">
        <authorList>
            <person name="Weist P."/>
        </authorList>
    </citation>
    <scope>NUCLEOTIDE SEQUENCE</scope>
</reference>
<keyword evidence="2" id="KW-1185">Reference proteome</keyword>
<evidence type="ECO:0000313" key="1">
    <source>
        <dbReference type="EMBL" id="CAB1418021.1"/>
    </source>
</evidence>
<sequence length="217" mass="24363">MVSPQTPTLHETQLEPILPVPLHYATSFITTHSEEFGESSEPPPSCCQAPLPLHAVGAVICSCHPRLEHHLWLHRCPMRAKCCSRAYLRLCVNTDPCAHLHTCPHPSSSPSVSITISMAVRGHRMTALLYFSYRITSDYTEWSPAGRRHELPHTPVHLFPVLSRPVLSPGLLTLSAACTLRQGLPCGYFIRWSFYNPFDKSTLSLLPFRRIDWSGNT</sequence>
<protein>
    <submittedName>
        <fullName evidence="1">Uncharacterized protein</fullName>
    </submittedName>
</protein>
<comment type="caution">
    <text evidence="1">The sequence shown here is derived from an EMBL/GenBank/DDBJ whole genome shotgun (WGS) entry which is preliminary data.</text>
</comment>
<name>A0A9N7Y9V4_PLEPL</name>
<dbReference type="Proteomes" id="UP001153269">
    <property type="component" value="Unassembled WGS sequence"/>
</dbReference>
<dbReference type="EMBL" id="CADEAL010000300">
    <property type="protein sequence ID" value="CAB1418021.1"/>
    <property type="molecule type" value="Genomic_DNA"/>
</dbReference>
<proteinExistence type="predicted"/>
<accession>A0A9N7Y9V4</accession>
<organism evidence="1 2">
    <name type="scientific">Pleuronectes platessa</name>
    <name type="common">European plaice</name>
    <dbReference type="NCBI Taxonomy" id="8262"/>
    <lineage>
        <taxon>Eukaryota</taxon>
        <taxon>Metazoa</taxon>
        <taxon>Chordata</taxon>
        <taxon>Craniata</taxon>
        <taxon>Vertebrata</taxon>
        <taxon>Euteleostomi</taxon>
        <taxon>Actinopterygii</taxon>
        <taxon>Neopterygii</taxon>
        <taxon>Teleostei</taxon>
        <taxon>Neoteleostei</taxon>
        <taxon>Acanthomorphata</taxon>
        <taxon>Carangaria</taxon>
        <taxon>Pleuronectiformes</taxon>
        <taxon>Pleuronectoidei</taxon>
        <taxon>Pleuronectidae</taxon>
        <taxon>Pleuronectes</taxon>
    </lineage>
</organism>